<accession>A0ABV8Q5R7</accession>
<dbReference type="PANTHER" id="PTHR35176:SF2">
    <property type="entry name" value="F420H(2)-DEPENDENT REDUCTASE RV1155"/>
    <property type="match status" value="1"/>
</dbReference>
<dbReference type="InterPro" id="IPR052019">
    <property type="entry name" value="F420H2_bilvrd_red/Heme_oxyg"/>
</dbReference>
<name>A0ABV8Q5R7_9MICO</name>
<sequence length="138" mass="15216">MRLGEDEARSRFAAARVARLATVTGEGAPRLVPITFAVEGDLIYTAVDHKPKTTRRLSRLGNIAQNPRVALLTDEYAEDWSRLWWVRVDGVANVVTDAGGLTHPIDALVARYEQYAQHRPQGPLIVIRATGWTGWAAA</sequence>
<dbReference type="PANTHER" id="PTHR35176">
    <property type="entry name" value="HEME OXYGENASE HI_0854-RELATED"/>
    <property type="match status" value="1"/>
</dbReference>
<evidence type="ECO:0000259" key="2">
    <source>
        <dbReference type="Pfam" id="PF01243"/>
    </source>
</evidence>
<dbReference type="Pfam" id="PF01243">
    <property type="entry name" value="PNPOx_N"/>
    <property type="match status" value="1"/>
</dbReference>
<dbReference type="InterPro" id="IPR011576">
    <property type="entry name" value="Pyridox_Oxase_N"/>
</dbReference>
<dbReference type="NCBIfam" id="TIGR03668">
    <property type="entry name" value="Rv0121_F420"/>
    <property type="match status" value="1"/>
</dbReference>
<gene>
    <name evidence="3" type="ORF">ACFOYW_06435</name>
</gene>
<evidence type="ECO:0000313" key="3">
    <source>
        <dbReference type="EMBL" id="MFC4243003.1"/>
    </source>
</evidence>
<dbReference type="Gene3D" id="2.30.110.10">
    <property type="entry name" value="Electron Transport, Fmn-binding Protein, Chain A"/>
    <property type="match status" value="1"/>
</dbReference>
<dbReference type="InterPro" id="IPR019967">
    <property type="entry name" value="F420-dep_enz_PPOX_Rv0121"/>
</dbReference>
<evidence type="ECO:0000256" key="1">
    <source>
        <dbReference type="ARBA" id="ARBA00023002"/>
    </source>
</evidence>
<evidence type="ECO:0000313" key="4">
    <source>
        <dbReference type="Proteomes" id="UP001595900"/>
    </source>
</evidence>
<keyword evidence="4" id="KW-1185">Reference proteome</keyword>
<dbReference type="InterPro" id="IPR012349">
    <property type="entry name" value="Split_barrel_FMN-bd"/>
</dbReference>
<proteinExistence type="predicted"/>
<keyword evidence="1" id="KW-0560">Oxidoreductase</keyword>
<dbReference type="SUPFAM" id="SSF50475">
    <property type="entry name" value="FMN-binding split barrel"/>
    <property type="match status" value="1"/>
</dbReference>
<feature type="domain" description="Pyridoxamine 5'-phosphate oxidase N-terminal" evidence="2">
    <location>
        <begin position="6"/>
        <end position="130"/>
    </location>
</feature>
<dbReference type="Proteomes" id="UP001595900">
    <property type="component" value="Unassembled WGS sequence"/>
</dbReference>
<dbReference type="RefSeq" id="WP_390227971.1">
    <property type="nucleotide sequence ID" value="NZ_JBHSCN010000004.1"/>
</dbReference>
<protein>
    <submittedName>
        <fullName evidence="3">TIGR03668 family PPOX class F420-dependent oxidoreductase</fullName>
    </submittedName>
</protein>
<reference evidence="4" key="1">
    <citation type="journal article" date="2019" name="Int. J. Syst. Evol. Microbiol.">
        <title>The Global Catalogue of Microorganisms (GCM) 10K type strain sequencing project: providing services to taxonomists for standard genome sequencing and annotation.</title>
        <authorList>
            <consortium name="The Broad Institute Genomics Platform"/>
            <consortium name="The Broad Institute Genome Sequencing Center for Infectious Disease"/>
            <person name="Wu L."/>
            <person name="Ma J."/>
        </authorList>
    </citation>
    <scope>NUCLEOTIDE SEQUENCE [LARGE SCALE GENOMIC DNA]</scope>
    <source>
        <strain evidence="4">CGMCC 1.10363</strain>
    </source>
</reference>
<comment type="caution">
    <text evidence="3">The sequence shown here is derived from an EMBL/GenBank/DDBJ whole genome shotgun (WGS) entry which is preliminary data.</text>
</comment>
<organism evidence="3 4">
    <name type="scientific">Gryllotalpicola reticulitermitis</name>
    <dbReference type="NCBI Taxonomy" id="1184153"/>
    <lineage>
        <taxon>Bacteria</taxon>
        <taxon>Bacillati</taxon>
        <taxon>Actinomycetota</taxon>
        <taxon>Actinomycetes</taxon>
        <taxon>Micrococcales</taxon>
        <taxon>Microbacteriaceae</taxon>
        <taxon>Gryllotalpicola</taxon>
    </lineage>
</organism>
<dbReference type="EMBL" id="JBHSCN010000004">
    <property type="protein sequence ID" value="MFC4243003.1"/>
    <property type="molecule type" value="Genomic_DNA"/>
</dbReference>